<feature type="region of interest" description="Disordered" evidence="2">
    <location>
        <begin position="284"/>
        <end position="305"/>
    </location>
</feature>
<dbReference type="EMBL" id="CP143789">
    <property type="protein sequence ID" value="WVN89561.1"/>
    <property type="molecule type" value="Genomic_DNA"/>
</dbReference>
<feature type="coiled-coil region" evidence="1">
    <location>
        <begin position="102"/>
        <end position="136"/>
    </location>
</feature>
<dbReference type="VEuPathDB" id="FungiDB:L203_02007"/>
<dbReference type="Proteomes" id="UP000094043">
    <property type="component" value="Chromosome 6"/>
</dbReference>
<sequence length="888" mass="100529">MYNLPPTPILPTSHPLIIELTSLRSQLAQYQHAAHTAGIQLQGARLEAALAKEREESTKQWGENLEREVEVLRANPLPPPMPPASTVLSEMSLAHRRLSSKLDFTESQLSSTTLQLAQAQQDVQRLTREREGDRAVINELKRVEDEKEEEVEWERYERKRIEEQKKLVDLALQEYRELVEKLDPKATPPPIPSQLTSLPLHNPSSALQVQNEKIKEHAFNEVPTTAQSSTSEVISNLLIGQRGVQQLFDDFTDSLTSKERQISSLQAHVESLENSLYTVKQQLKEETEKRVEAEGERDEKDREDRSAAHVIERYMTFTQKTHTTIHMHLNNLRTRSQTTIASLRNELSVSKIKLTAEKKRSEKLRAALEELSEGMSRESAGRRREVATRLKMIAQEERRARKAESWLNKVQRMNYGAQHASLEVDVLRSLIDEGAKTFKEQDNDNVEFDRQKSWRSFIPALKKQAKLTSAAPDERNPAEESLARVLLAEELVATLVGDMQYETERRMDLEKQRIRWLSQEEAGEGDKTAGDENGQVVSDLEELYNQDERILNDMSETQTSMMMTDEKEKDTRAKNSIETSTLIAQLQISFSPLTTRYTPLQTTLHDLSHSLSSLRASLPSSPPSTPTTKSEKRASLLSLAKMPVPKLSTNSGSTKATLLTLLDALHEVIEDARVDVEIALADIERIYCGYEALFNVTHPSKKEGEEKALWEEVKDFVEIETNGEQWKRLSTKVEDIESDLAGLKSIAHEMEGMEIMSIYDGEKLEISGKRTCLNGDQKRRKENQNMWHGVQLRTVSIQPLPSSLVSLQDFQLPRPPLFSSNSFSTGDTKNVRRTSGMLSNVNNLGRSFSAGVLGAPRRVTGVVGGLYRGSGREDDKREVKEAHDDVDE</sequence>
<accession>A0A1E3IQ73</accession>
<feature type="region of interest" description="Disordered" evidence="2">
    <location>
        <begin position="866"/>
        <end position="888"/>
    </location>
</feature>
<protein>
    <submittedName>
        <fullName evidence="3">Uncharacterized protein</fullName>
    </submittedName>
</protein>
<evidence type="ECO:0000256" key="2">
    <source>
        <dbReference type="SAM" id="MobiDB-lite"/>
    </source>
</evidence>
<organism evidence="3 4">
    <name type="scientific">Cryptococcus depauperatus CBS 7841</name>
    <dbReference type="NCBI Taxonomy" id="1295531"/>
    <lineage>
        <taxon>Eukaryota</taxon>
        <taxon>Fungi</taxon>
        <taxon>Dikarya</taxon>
        <taxon>Basidiomycota</taxon>
        <taxon>Agaricomycotina</taxon>
        <taxon>Tremellomycetes</taxon>
        <taxon>Tremellales</taxon>
        <taxon>Cryptococcaceae</taxon>
        <taxon>Cryptococcus</taxon>
    </lineage>
</organism>
<dbReference type="GeneID" id="91088996"/>
<dbReference type="AlphaFoldDB" id="A0A1E3IQ73"/>
<dbReference type="OrthoDB" id="2592022at2759"/>
<reference evidence="3" key="2">
    <citation type="journal article" date="2022" name="Elife">
        <title>Obligate sexual reproduction of a homothallic fungus closely related to the Cryptococcus pathogenic species complex.</title>
        <authorList>
            <person name="Passer A.R."/>
            <person name="Clancey S.A."/>
            <person name="Shea T."/>
            <person name="David-Palma M."/>
            <person name="Averette A.F."/>
            <person name="Boekhout T."/>
            <person name="Porcel B.M."/>
            <person name="Nowrousian M."/>
            <person name="Cuomo C.A."/>
            <person name="Sun S."/>
            <person name="Heitman J."/>
            <person name="Coelho M.A."/>
        </authorList>
    </citation>
    <scope>NUCLEOTIDE SEQUENCE</scope>
    <source>
        <strain evidence="3">CBS 7841</strain>
    </source>
</reference>
<keyword evidence="1" id="KW-0175">Coiled coil</keyword>
<gene>
    <name evidence="3" type="ORF">L203_104786</name>
</gene>
<proteinExistence type="predicted"/>
<dbReference type="RefSeq" id="XP_066070261.1">
    <property type="nucleotide sequence ID" value="XM_066214164.1"/>
</dbReference>
<dbReference type="KEGG" id="cdep:91088996"/>
<evidence type="ECO:0000313" key="4">
    <source>
        <dbReference type="Proteomes" id="UP000094043"/>
    </source>
</evidence>
<keyword evidence="4" id="KW-1185">Reference proteome</keyword>
<name>A0A1E3IQ73_9TREE</name>
<feature type="compositionally biased region" description="Basic and acidic residues" evidence="2">
    <location>
        <begin position="870"/>
        <end position="888"/>
    </location>
</feature>
<reference evidence="3" key="3">
    <citation type="submission" date="2024-01" db="EMBL/GenBank/DDBJ databases">
        <authorList>
            <person name="Coelho M.A."/>
            <person name="David-Palma M."/>
            <person name="Shea T."/>
            <person name="Sun S."/>
            <person name="Cuomo C.A."/>
            <person name="Heitman J."/>
        </authorList>
    </citation>
    <scope>NUCLEOTIDE SEQUENCE</scope>
    <source>
        <strain evidence="3">CBS 7841</strain>
    </source>
</reference>
<evidence type="ECO:0000256" key="1">
    <source>
        <dbReference type="SAM" id="Coils"/>
    </source>
</evidence>
<evidence type="ECO:0000313" key="3">
    <source>
        <dbReference type="EMBL" id="WVN89561.1"/>
    </source>
</evidence>
<reference evidence="3" key="1">
    <citation type="submission" date="2016-06" db="EMBL/GenBank/DDBJ databases">
        <authorList>
            <person name="Cuomo C."/>
            <person name="Litvintseva A."/>
            <person name="Heitman J."/>
            <person name="Chen Y."/>
            <person name="Sun S."/>
            <person name="Springer D."/>
            <person name="Dromer F."/>
            <person name="Young S."/>
            <person name="Zeng Q."/>
            <person name="Chapman S."/>
            <person name="Gujja S."/>
            <person name="Saif S."/>
            <person name="Birren B."/>
        </authorList>
    </citation>
    <scope>NUCLEOTIDE SEQUENCE</scope>
    <source>
        <strain evidence="3">CBS 7841</strain>
    </source>
</reference>